<dbReference type="EMBL" id="OC003004">
    <property type="protein sequence ID" value="CAD7262683.1"/>
    <property type="molecule type" value="Genomic_DNA"/>
</dbReference>
<organism evidence="1">
    <name type="scientific">Timema shepardi</name>
    <name type="common">Walking stick</name>
    <dbReference type="NCBI Taxonomy" id="629360"/>
    <lineage>
        <taxon>Eukaryota</taxon>
        <taxon>Metazoa</taxon>
        <taxon>Ecdysozoa</taxon>
        <taxon>Arthropoda</taxon>
        <taxon>Hexapoda</taxon>
        <taxon>Insecta</taxon>
        <taxon>Pterygota</taxon>
        <taxon>Neoptera</taxon>
        <taxon>Polyneoptera</taxon>
        <taxon>Phasmatodea</taxon>
        <taxon>Timematodea</taxon>
        <taxon>Timematoidea</taxon>
        <taxon>Timematidae</taxon>
        <taxon>Timema</taxon>
    </lineage>
</organism>
<evidence type="ECO:0000313" key="1">
    <source>
        <dbReference type="EMBL" id="CAD7262683.1"/>
    </source>
</evidence>
<gene>
    <name evidence="1" type="ORF">TSIB3V08_LOCUS6782</name>
</gene>
<name>A0A7R9G0R7_TIMSH</name>
<accession>A0A7R9G0R7</accession>
<protein>
    <submittedName>
        <fullName evidence="1">Uncharacterized protein</fullName>
    </submittedName>
</protein>
<reference evidence="1" key="1">
    <citation type="submission" date="2020-11" db="EMBL/GenBank/DDBJ databases">
        <authorList>
            <person name="Tran Van P."/>
        </authorList>
    </citation>
    <scope>NUCLEOTIDE SEQUENCE</scope>
</reference>
<sequence length="133" mass="15304">MYPRRDYESDACQIASSRHFTATSKEAQLVNALVVLSSTAEDGEIERIPPEFVGYTSLVFYWQGWICNHLVRSRRRNRVFWVDSLLQRSDEYEAFATYQRRVFLSQLRPGPGEPDNPIDLSGCNQASDLNLIV</sequence>
<dbReference type="AlphaFoldDB" id="A0A7R9G0R7"/>
<proteinExistence type="predicted"/>